<evidence type="ECO:0000313" key="5">
    <source>
        <dbReference type="Proteomes" id="UP001212803"/>
    </source>
</evidence>
<proteinExistence type="predicted"/>
<accession>A0ABY7M992</accession>
<dbReference type="PROSITE" id="PS51186">
    <property type="entry name" value="GNAT"/>
    <property type="match status" value="1"/>
</dbReference>
<evidence type="ECO:0000256" key="1">
    <source>
        <dbReference type="ARBA" id="ARBA00022679"/>
    </source>
</evidence>
<dbReference type="PANTHER" id="PTHR43877">
    <property type="entry name" value="AMINOALKYLPHOSPHONATE N-ACETYLTRANSFERASE-RELATED-RELATED"/>
    <property type="match status" value="1"/>
</dbReference>
<dbReference type="EC" id="2.3.1.-" evidence="4"/>
<keyword evidence="5" id="KW-1185">Reference proteome</keyword>
<keyword evidence="1 4" id="KW-0808">Transferase</keyword>
<organism evidence="4 5">
    <name type="scientific">Tepidiforma flava</name>
    <dbReference type="NCBI Taxonomy" id="3004094"/>
    <lineage>
        <taxon>Bacteria</taxon>
        <taxon>Bacillati</taxon>
        <taxon>Chloroflexota</taxon>
        <taxon>Tepidiformia</taxon>
        <taxon>Tepidiformales</taxon>
        <taxon>Tepidiformaceae</taxon>
        <taxon>Tepidiforma</taxon>
    </lineage>
</organism>
<sequence length="162" mass="17637">MDGWSLRPAAAADADALARLRWAFRAELGQAAEAEAAFLERAAAWMAARLDEGRRWQAWLVEDDRGEAIGCAWLQLIEKVPNPGPEEELHGYVTSMYVAPAWRNRGIGAALLGAALDACRAAQVDSVILWPTSGSRDLYARHGFAAPVDVLELRIGTGRELP</sequence>
<dbReference type="Pfam" id="PF00583">
    <property type="entry name" value="Acetyltransf_1"/>
    <property type="match status" value="1"/>
</dbReference>
<dbReference type="InterPro" id="IPR016181">
    <property type="entry name" value="Acyl_CoA_acyltransferase"/>
</dbReference>
<protein>
    <submittedName>
        <fullName evidence="4">GNAT family N-acetyltransferase</fullName>
        <ecNumber evidence="4">2.3.1.-</ecNumber>
    </submittedName>
</protein>
<evidence type="ECO:0000256" key="2">
    <source>
        <dbReference type="ARBA" id="ARBA00023315"/>
    </source>
</evidence>
<dbReference type="EMBL" id="CP115149">
    <property type="protein sequence ID" value="WBL36619.1"/>
    <property type="molecule type" value="Genomic_DNA"/>
</dbReference>
<dbReference type="SUPFAM" id="SSF55729">
    <property type="entry name" value="Acyl-CoA N-acyltransferases (Nat)"/>
    <property type="match status" value="1"/>
</dbReference>
<evidence type="ECO:0000259" key="3">
    <source>
        <dbReference type="PROSITE" id="PS51186"/>
    </source>
</evidence>
<dbReference type="Gene3D" id="3.40.630.30">
    <property type="match status" value="1"/>
</dbReference>
<dbReference type="Proteomes" id="UP001212803">
    <property type="component" value="Chromosome"/>
</dbReference>
<dbReference type="InterPro" id="IPR000182">
    <property type="entry name" value="GNAT_dom"/>
</dbReference>
<reference evidence="4 5" key="1">
    <citation type="journal article" date="2023" name="ISME J.">
        <title>Thermophilic Dehalococcoidia with unusual traits shed light on an unexpected past.</title>
        <authorList>
            <person name="Palmer M."/>
            <person name="Covington J.K."/>
            <person name="Zhou E.M."/>
            <person name="Thomas S.C."/>
            <person name="Habib N."/>
            <person name="Seymour C.O."/>
            <person name="Lai D."/>
            <person name="Johnston J."/>
            <person name="Hashimi A."/>
            <person name="Jiao J.Y."/>
            <person name="Muok A.R."/>
            <person name="Liu L."/>
            <person name="Xian W.D."/>
            <person name="Zhi X.Y."/>
            <person name="Li M.M."/>
            <person name="Silva L.P."/>
            <person name="Bowen B.P."/>
            <person name="Louie K."/>
            <person name="Briegel A."/>
            <person name="Pett-Ridge J."/>
            <person name="Weber P.K."/>
            <person name="Tocheva E.I."/>
            <person name="Woyke T."/>
            <person name="Northen T.R."/>
            <person name="Mayali X."/>
            <person name="Li W.J."/>
            <person name="Hedlund B.P."/>
        </authorList>
    </citation>
    <scope>NUCLEOTIDE SEQUENCE [LARGE SCALE GENOMIC DNA]</scope>
    <source>
        <strain evidence="4 5">YIM 72310</strain>
    </source>
</reference>
<dbReference type="GO" id="GO:0016746">
    <property type="term" value="F:acyltransferase activity"/>
    <property type="evidence" value="ECO:0007669"/>
    <property type="project" value="UniProtKB-KW"/>
</dbReference>
<keyword evidence="2 4" id="KW-0012">Acyltransferase</keyword>
<dbReference type="PANTHER" id="PTHR43877:SF1">
    <property type="entry name" value="ACETYLTRANSFERASE"/>
    <property type="match status" value="1"/>
</dbReference>
<name>A0ABY7M992_9CHLR</name>
<evidence type="ECO:0000313" key="4">
    <source>
        <dbReference type="EMBL" id="WBL36619.1"/>
    </source>
</evidence>
<gene>
    <name evidence="4" type="ORF">O0235_03425</name>
</gene>
<dbReference type="RefSeq" id="WP_270057141.1">
    <property type="nucleotide sequence ID" value="NZ_CP115149.1"/>
</dbReference>
<feature type="domain" description="N-acetyltransferase" evidence="3">
    <location>
        <begin position="4"/>
        <end position="162"/>
    </location>
</feature>
<dbReference type="InterPro" id="IPR050832">
    <property type="entry name" value="Bact_Acetyltransf"/>
</dbReference>